<dbReference type="AlphaFoldDB" id="A0A9E7DCM1"/>
<protein>
    <submittedName>
        <fullName evidence="6">FAD-dependent oxidoreductase</fullName>
    </submittedName>
</protein>
<organism evidence="6 7">
    <name type="scientific">Actinomyces graevenitzii</name>
    <dbReference type="NCBI Taxonomy" id="55565"/>
    <lineage>
        <taxon>Bacteria</taxon>
        <taxon>Bacillati</taxon>
        <taxon>Actinomycetota</taxon>
        <taxon>Actinomycetes</taxon>
        <taxon>Actinomycetales</taxon>
        <taxon>Actinomycetaceae</taxon>
        <taxon>Actinomyces</taxon>
    </lineage>
</organism>
<dbReference type="Pfam" id="PF07992">
    <property type="entry name" value="Pyr_redox_2"/>
    <property type="match status" value="1"/>
</dbReference>
<dbReference type="InterPro" id="IPR036188">
    <property type="entry name" value="FAD/NAD-bd_sf"/>
</dbReference>
<name>A0A9E7DCM1_9ACTO</name>
<keyword evidence="3" id="KW-0274">FAD</keyword>
<keyword evidence="2" id="KW-0285">Flavoprotein</keyword>
<sequence>MVRVTIVGGGYGGITAAKALDECAEVTLIEQKDTFVNHAAALRATVDPDWAQKIFLPYDHLLKNGRVVHATAMSVDGTTVRTSDGQVIEADQLILATGTAYPFPAKHMDSPSAVAKARIARTNDALAAARRVLILGAGAVGVELAGEITSAFPDLHVIMVESADDILCSSDYKSELREAIRAQLLDRGVEIITGDKLAYLPSTDVATLSPFTVETKAGRTIEADIWFRAYGARVASSFLGQSYADIRHYDGTIRVDEYLRVIDHPHVWAIGDLTDVRESKRADAARAHAEVVATNIKSIIAGGAPTKRYRPAKEWVILPLGPDGGASQLLRDGVRVVVGPEETSRIKGEDLFVDFVREQLGLNE</sequence>
<dbReference type="GO" id="GO:0005737">
    <property type="term" value="C:cytoplasm"/>
    <property type="evidence" value="ECO:0007669"/>
    <property type="project" value="TreeGrafter"/>
</dbReference>
<evidence type="ECO:0000313" key="7">
    <source>
        <dbReference type="Proteomes" id="UP000830236"/>
    </source>
</evidence>
<gene>
    <name evidence="6" type="ORF">M3I41_03785</name>
</gene>
<evidence type="ECO:0000256" key="3">
    <source>
        <dbReference type="ARBA" id="ARBA00022827"/>
    </source>
</evidence>
<dbReference type="GO" id="GO:0004174">
    <property type="term" value="F:electron-transferring-flavoprotein dehydrogenase activity"/>
    <property type="evidence" value="ECO:0007669"/>
    <property type="project" value="TreeGrafter"/>
</dbReference>
<dbReference type="KEGG" id="agh:M3I41_03785"/>
<dbReference type="SUPFAM" id="SSF51905">
    <property type="entry name" value="FAD/NAD(P)-binding domain"/>
    <property type="match status" value="1"/>
</dbReference>
<dbReference type="PRINTS" id="PR00368">
    <property type="entry name" value="FADPNR"/>
</dbReference>
<dbReference type="PANTHER" id="PTHR43735:SF3">
    <property type="entry name" value="FERROPTOSIS SUPPRESSOR PROTEIN 1"/>
    <property type="match status" value="1"/>
</dbReference>
<accession>A0A9E7DCM1</accession>
<evidence type="ECO:0000313" key="6">
    <source>
        <dbReference type="EMBL" id="UQF80401.1"/>
    </source>
</evidence>
<dbReference type="GO" id="GO:0050660">
    <property type="term" value="F:flavin adenine dinucleotide binding"/>
    <property type="evidence" value="ECO:0007669"/>
    <property type="project" value="TreeGrafter"/>
</dbReference>
<dbReference type="Gene3D" id="3.50.50.100">
    <property type="match status" value="1"/>
</dbReference>
<dbReference type="InterPro" id="IPR023753">
    <property type="entry name" value="FAD/NAD-binding_dom"/>
</dbReference>
<dbReference type="Proteomes" id="UP000830236">
    <property type="component" value="Chromosome"/>
</dbReference>
<feature type="domain" description="FAD/NAD(P)-binding" evidence="5">
    <location>
        <begin position="3"/>
        <end position="288"/>
    </location>
</feature>
<evidence type="ECO:0000256" key="1">
    <source>
        <dbReference type="ARBA" id="ARBA00006442"/>
    </source>
</evidence>
<comment type="similarity">
    <text evidence="1">Belongs to the FAD-dependent oxidoreductase family.</text>
</comment>
<proteinExistence type="inferred from homology"/>
<evidence type="ECO:0000256" key="2">
    <source>
        <dbReference type="ARBA" id="ARBA00022630"/>
    </source>
</evidence>
<keyword evidence="4" id="KW-0560">Oxidoreductase</keyword>
<evidence type="ECO:0000259" key="5">
    <source>
        <dbReference type="Pfam" id="PF07992"/>
    </source>
</evidence>
<dbReference type="PANTHER" id="PTHR43735">
    <property type="entry name" value="APOPTOSIS-INDUCING FACTOR 1"/>
    <property type="match status" value="1"/>
</dbReference>
<evidence type="ECO:0000256" key="4">
    <source>
        <dbReference type="ARBA" id="ARBA00023002"/>
    </source>
</evidence>
<dbReference type="PRINTS" id="PR00469">
    <property type="entry name" value="PNDRDTASEII"/>
</dbReference>
<reference evidence="6" key="1">
    <citation type="submission" date="2022-05" db="EMBL/GenBank/DDBJ databases">
        <title>Using nanopore sequencing to obtain complete genomes from saliva samples.</title>
        <authorList>
            <person name="Baker J.L."/>
        </authorList>
    </citation>
    <scope>NUCLEOTIDE SEQUENCE</scope>
    <source>
        <strain evidence="6">JCVI-JB-Ag32</strain>
    </source>
</reference>
<dbReference type="EMBL" id="CP097095">
    <property type="protein sequence ID" value="UQF80401.1"/>
    <property type="molecule type" value="Genomic_DNA"/>
</dbReference>